<dbReference type="InterPro" id="IPR010920">
    <property type="entry name" value="LSM_dom_sf"/>
</dbReference>
<dbReference type="InterPro" id="IPR022901">
    <property type="entry name" value="snRNP_Sm-like_arc"/>
</dbReference>
<proteinExistence type="inferred from homology"/>
<dbReference type="GO" id="GO:1990904">
    <property type="term" value="C:ribonucleoprotein complex"/>
    <property type="evidence" value="ECO:0007669"/>
    <property type="project" value="UniProtKB-KW"/>
</dbReference>
<name>X1E2F4_9ZZZZ</name>
<accession>X1E2F4</accession>
<dbReference type="SMART" id="SM00651">
    <property type="entry name" value="Sm"/>
    <property type="match status" value="1"/>
</dbReference>
<evidence type="ECO:0000256" key="3">
    <source>
        <dbReference type="ARBA" id="ARBA00023274"/>
    </source>
</evidence>
<feature type="non-terminal residue" evidence="5">
    <location>
        <position position="1"/>
    </location>
</feature>
<keyword evidence="3" id="KW-0687">Ribonucleoprotein</keyword>
<evidence type="ECO:0000256" key="2">
    <source>
        <dbReference type="ARBA" id="ARBA00021121"/>
    </source>
</evidence>
<gene>
    <name evidence="5" type="ORF">S03H2_05535</name>
</gene>
<dbReference type="PANTHER" id="PTHR10553:SF5">
    <property type="entry name" value="U6 SNRNA-ASSOCIATED SM-LIKE PROTEIN LSM7"/>
    <property type="match status" value="1"/>
</dbReference>
<evidence type="ECO:0000313" key="5">
    <source>
        <dbReference type="EMBL" id="GAH26722.1"/>
    </source>
</evidence>
<dbReference type="PANTHER" id="PTHR10553">
    <property type="entry name" value="SMALL NUCLEAR RIBONUCLEOPROTEIN"/>
    <property type="match status" value="1"/>
</dbReference>
<dbReference type="InterPro" id="IPR044641">
    <property type="entry name" value="Lsm7/SmG-like"/>
</dbReference>
<dbReference type="InterPro" id="IPR001163">
    <property type="entry name" value="Sm_dom_euk/arc"/>
</dbReference>
<dbReference type="InterPro" id="IPR047575">
    <property type="entry name" value="Sm"/>
</dbReference>
<dbReference type="Pfam" id="PF01423">
    <property type="entry name" value="LSM"/>
    <property type="match status" value="1"/>
</dbReference>
<dbReference type="Gene3D" id="2.30.30.100">
    <property type="match status" value="1"/>
</dbReference>
<protein>
    <recommendedName>
        <fullName evidence="2">Putative snRNP Sm-like protein</fullName>
    </recommendedName>
</protein>
<sequence length="67" mass="7594">ILNQARESRVLIRLRGNRRMRGILKNYDIHLNLTLEDAEEIGESGSKKLGDIIVRGDNVIMISPPPK</sequence>
<dbReference type="PROSITE" id="PS52002">
    <property type="entry name" value="SM"/>
    <property type="match status" value="1"/>
</dbReference>
<dbReference type="EMBL" id="BARU01002321">
    <property type="protein sequence ID" value="GAH26722.1"/>
    <property type="molecule type" value="Genomic_DNA"/>
</dbReference>
<evidence type="ECO:0000259" key="4">
    <source>
        <dbReference type="PROSITE" id="PS52002"/>
    </source>
</evidence>
<reference evidence="5" key="1">
    <citation type="journal article" date="2014" name="Front. Microbiol.">
        <title>High frequency of phylogenetically diverse reductive dehalogenase-homologous genes in deep subseafloor sedimentary metagenomes.</title>
        <authorList>
            <person name="Kawai M."/>
            <person name="Futagami T."/>
            <person name="Toyoda A."/>
            <person name="Takaki Y."/>
            <person name="Nishi S."/>
            <person name="Hori S."/>
            <person name="Arai W."/>
            <person name="Tsubouchi T."/>
            <person name="Morono Y."/>
            <person name="Uchiyama I."/>
            <person name="Ito T."/>
            <person name="Fujiyama A."/>
            <person name="Inagaki F."/>
            <person name="Takami H."/>
        </authorList>
    </citation>
    <scope>NUCLEOTIDE SEQUENCE</scope>
    <source>
        <strain evidence="5">Expedition CK06-06</strain>
    </source>
</reference>
<comment type="caution">
    <text evidence="5">The sequence shown here is derived from an EMBL/GenBank/DDBJ whole genome shotgun (WGS) entry which is preliminary data.</text>
</comment>
<dbReference type="SUPFAM" id="SSF50182">
    <property type="entry name" value="Sm-like ribonucleoproteins"/>
    <property type="match status" value="1"/>
</dbReference>
<evidence type="ECO:0000256" key="1">
    <source>
        <dbReference type="ARBA" id="ARBA00006850"/>
    </source>
</evidence>
<dbReference type="CDD" id="cd01731">
    <property type="entry name" value="archaeal_Sm1"/>
    <property type="match status" value="1"/>
</dbReference>
<feature type="domain" description="Sm" evidence="4">
    <location>
        <begin position="1"/>
        <end position="67"/>
    </location>
</feature>
<comment type="similarity">
    <text evidence="1">Belongs to the snRNP Sm proteins family.</text>
</comment>
<dbReference type="GO" id="GO:0003723">
    <property type="term" value="F:RNA binding"/>
    <property type="evidence" value="ECO:0007669"/>
    <property type="project" value="InterPro"/>
</dbReference>
<dbReference type="AlphaFoldDB" id="X1E2F4"/>
<organism evidence="5">
    <name type="scientific">marine sediment metagenome</name>
    <dbReference type="NCBI Taxonomy" id="412755"/>
    <lineage>
        <taxon>unclassified sequences</taxon>
        <taxon>metagenomes</taxon>
        <taxon>ecological metagenomes</taxon>
    </lineage>
</organism>